<proteinExistence type="predicted"/>
<dbReference type="AlphaFoldDB" id="A0A3B4WQ88"/>
<dbReference type="STRING" id="1841481.ENSSLDP00000004807"/>
<sequence>FSFNCVLRLAGAVLLSAAAYYVYLPLPSGVSEPWKLMLLDALFRSFMRAVRAE</sequence>
<dbReference type="Ensembl" id="ENSSLDT00000005648.1">
    <property type="protein sequence ID" value="ENSSLDP00000005472.1"/>
    <property type="gene ID" value="ENSSLDG00000004361.1"/>
</dbReference>
<evidence type="ECO:0000313" key="1">
    <source>
        <dbReference type="Ensembl" id="ENSSLDP00000004807.1"/>
    </source>
</evidence>
<dbReference type="GeneTree" id="ENSGT01030000235929"/>
<reference evidence="1" key="1">
    <citation type="submission" date="2025-05" db="UniProtKB">
        <authorList>
            <consortium name="Ensembl"/>
        </authorList>
    </citation>
    <scope>IDENTIFICATION</scope>
</reference>
<evidence type="ECO:0000313" key="2">
    <source>
        <dbReference type="Proteomes" id="UP000261360"/>
    </source>
</evidence>
<organism evidence="1 2">
    <name type="scientific">Seriola lalandi dorsalis</name>
    <dbReference type="NCBI Taxonomy" id="1841481"/>
    <lineage>
        <taxon>Eukaryota</taxon>
        <taxon>Metazoa</taxon>
        <taxon>Chordata</taxon>
        <taxon>Craniata</taxon>
        <taxon>Vertebrata</taxon>
        <taxon>Euteleostomi</taxon>
        <taxon>Actinopterygii</taxon>
        <taxon>Neopterygii</taxon>
        <taxon>Teleostei</taxon>
        <taxon>Neoteleostei</taxon>
        <taxon>Acanthomorphata</taxon>
        <taxon>Carangaria</taxon>
        <taxon>Carangiformes</taxon>
        <taxon>Carangidae</taxon>
        <taxon>Seriola</taxon>
    </lineage>
</organism>
<dbReference type="Proteomes" id="UP000261360">
    <property type="component" value="Unplaced"/>
</dbReference>
<protein>
    <submittedName>
        <fullName evidence="1">Uncharacterized protein</fullName>
    </submittedName>
</protein>
<keyword evidence="2" id="KW-1185">Reference proteome</keyword>
<accession>A0A3B4WQ88</accession>
<dbReference type="Ensembl" id="ENSSLDT00000004965.1">
    <property type="protein sequence ID" value="ENSSLDP00000004807.1"/>
    <property type="gene ID" value="ENSSLDG00000003815.1"/>
</dbReference>
<name>A0A3B4WQ88_SERLL</name>